<accession>A0A502M8R2</accession>
<dbReference type="PROSITE" id="PS51257">
    <property type="entry name" value="PROKAR_LIPOPROTEIN"/>
    <property type="match status" value="1"/>
</dbReference>
<keyword evidence="5" id="KW-0449">Lipoprotein</keyword>
<sequence length="249" mass="28131">MKTRKLISFLSISAIVTMPLVAISCKKEEKKVIKQQENVEMSTNLGLSIAKKALNQENVNANKVVEELKAASTLKNITDIFNKYNIKYDISEIPENATYSVEPSTHAHANIGQIHLDIKQTISSTSSSRVARFDIIGFLNEQAKQIKIGNYILNTTSKIKANPETLKQEIKKAQDQGFESLINTLKKYVDITEENNPENEGLEFKFNLDKTRIDDANKITFLEILSYKKSNPNDVNKINAEFYITNLAE</sequence>
<dbReference type="AlphaFoldDB" id="A0A502M8R2"/>
<protein>
    <recommendedName>
        <fullName evidence="8">Variable surface lipoprotein</fullName>
    </recommendedName>
</protein>
<evidence type="ECO:0000256" key="1">
    <source>
        <dbReference type="ARBA" id="ARBA00004193"/>
    </source>
</evidence>
<evidence type="ECO:0000256" key="4">
    <source>
        <dbReference type="ARBA" id="ARBA00023139"/>
    </source>
</evidence>
<evidence type="ECO:0000256" key="2">
    <source>
        <dbReference type="ARBA" id="ARBA00022729"/>
    </source>
</evidence>
<evidence type="ECO:0008006" key="8">
    <source>
        <dbReference type="Google" id="ProtNLM"/>
    </source>
</evidence>
<keyword evidence="3" id="KW-0677">Repeat</keyword>
<keyword evidence="2" id="KW-0732">Signal</keyword>
<proteinExistence type="predicted"/>
<evidence type="ECO:0000313" key="7">
    <source>
        <dbReference type="Proteomes" id="UP000317904"/>
    </source>
</evidence>
<dbReference type="RefSeq" id="WP_140701168.1">
    <property type="nucleotide sequence ID" value="NZ_VFSY01000025.1"/>
</dbReference>
<gene>
    <name evidence="6" type="ORF">FJM01_02245</name>
</gene>
<name>A0A502M8R2_9MOLU</name>
<reference evidence="6 7" key="1">
    <citation type="submission" date="2019-06" db="EMBL/GenBank/DDBJ databases">
        <title>A comparative genomics study of ostrich specific Mycoplasmas.</title>
        <authorList>
            <person name="Botes A."/>
            <person name="Nel T."/>
        </authorList>
    </citation>
    <scope>NUCLEOTIDE SEQUENCE [LARGE SCALE GENOMIC DNA]</scope>
    <source>
        <strain evidence="6 7">Ms01</strain>
    </source>
</reference>
<evidence type="ECO:0000256" key="3">
    <source>
        <dbReference type="ARBA" id="ARBA00022737"/>
    </source>
</evidence>
<organism evidence="6 7">
    <name type="scientific">Mycoplasma struthionis</name>
    <dbReference type="NCBI Taxonomy" id="538220"/>
    <lineage>
        <taxon>Bacteria</taxon>
        <taxon>Bacillati</taxon>
        <taxon>Mycoplasmatota</taxon>
        <taxon>Mollicutes</taxon>
        <taxon>Mycoplasmataceae</taxon>
        <taxon>Mycoplasma</taxon>
    </lineage>
</organism>
<comment type="caution">
    <text evidence="6">The sequence shown here is derived from an EMBL/GenBank/DDBJ whole genome shotgun (WGS) entry which is preliminary data.</text>
</comment>
<dbReference type="EMBL" id="VFSY01000025">
    <property type="protein sequence ID" value="TPI01562.1"/>
    <property type="molecule type" value="Genomic_DNA"/>
</dbReference>
<dbReference type="GO" id="GO:0005886">
    <property type="term" value="C:plasma membrane"/>
    <property type="evidence" value="ECO:0007669"/>
    <property type="project" value="UniProtKB-SubCell"/>
</dbReference>
<dbReference type="Proteomes" id="UP000317904">
    <property type="component" value="Unassembled WGS sequence"/>
</dbReference>
<comment type="subcellular location">
    <subcellularLocation>
        <location evidence="1">Cell membrane</location>
        <topology evidence="1">Lipid-anchor</topology>
    </subcellularLocation>
</comment>
<evidence type="ECO:0000313" key="6">
    <source>
        <dbReference type="EMBL" id="TPI01562.1"/>
    </source>
</evidence>
<keyword evidence="4" id="KW-0564">Palmitate</keyword>
<dbReference type="InterPro" id="IPR049890">
    <property type="entry name" value="VlpA-F-like_signal"/>
</dbReference>
<evidence type="ECO:0000256" key="5">
    <source>
        <dbReference type="ARBA" id="ARBA00023288"/>
    </source>
</evidence>
<dbReference type="NCBIfam" id="NF033817">
    <property type="entry name" value="Mplas_variab_LP"/>
    <property type="match status" value="1"/>
</dbReference>